<comment type="caution">
    <text evidence="1">The sequence shown here is derived from an EMBL/GenBank/DDBJ whole genome shotgun (WGS) entry which is preliminary data.</text>
</comment>
<dbReference type="Proteomes" id="UP000800093">
    <property type="component" value="Unassembled WGS sequence"/>
</dbReference>
<proteinExistence type="predicted"/>
<name>A0A9P4KFN1_9PLEO</name>
<dbReference type="AlphaFoldDB" id="A0A9P4KFN1"/>
<dbReference type="OrthoDB" id="3944482at2759"/>
<organism evidence="1 2">
    <name type="scientific">Lojkania enalia</name>
    <dbReference type="NCBI Taxonomy" id="147567"/>
    <lineage>
        <taxon>Eukaryota</taxon>
        <taxon>Fungi</taxon>
        <taxon>Dikarya</taxon>
        <taxon>Ascomycota</taxon>
        <taxon>Pezizomycotina</taxon>
        <taxon>Dothideomycetes</taxon>
        <taxon>Pleosporomycetidae</taxon>
        <taxon>Pleosporales</taxon>
        <taxon>Pleosporales incertae sedis</taxon>
        <taxon>Lojkania</taxon>
    </lineage>
</organism>
<dbReference type="EMBL" id="ML986589">
    <property type="protein sequence ID" value="KAF2267848.1"/>
    <property type="molecule type" value="Genomic_DNA"/>
</dbReference>
<accession>A0A9P4KFN1</accession>
<reference evidence="2" key="1">
    <citation type="journal article" date="2020" name="Stud. Mycol.">
        <title>101 Dothideomycetes genomes: A test case for predicting lifestyles and emergence of pathogens.</title>
        <authorList>
            <person name="Haridas S."/>
            <person name="Albert R."/>
            <person name="Binder M."/>
            <person name="Bloem J."/>
            <person name="LaButti K."/>
            <person name="Salamov A."/>
            <person name="Andreopoulos B."/>
            <person name="Baker S."/>
            <person name="Barry K."/>
            <person name="Bills G."/>
            <person name="Bluhm B."/>
            <person name="Cannon C."/>
            <person name="Castanera R."/>
            <person name="Culley D."/>
            <person name="Daum C."/>
            <person name="Ezra D."/>
            <person name="Gonzalez J."/>
            <person name="Henrissat B."/>
            <person name="Kuo A."/>
            <person name="Liang C."/>
            <person name="Lipzen A."/>
            <person name="Lutzoni F."/>
            <person name="Magnuson J."/>
            <person name="Mondo S."/>
            <person name="Nolan M."/>
            <person name="Ohm R."/>
            <person name="Pangilinan J."/>
            <person name="Park H.-J."/>
            <person name="Ramirez L."/>
            <person name="Alfaro M."/>
            <person name="Sun H."/>
            <person name="Tritt A."/>
            <person name="Yoshinaga Y."/>
            <person name="Zwiers L.-H."/>
            <person name="Turgeon B."/>
            <person name="Goodwin S."/>
            <person name="Spatafora J."/>
            <person name="Crous P."/>
            <person name="Grigoriev I."/>
        </authorList>
    </citation>
    <scope>NUCLEOTIDE SEQUENCE [LARGE SCALE GENOMIC DNA]</scope>
    <source>
        <strain evidence="2">CBS 304.66</strain>
    </source>
</reference>
<evidence type="ECO:0000313" key="1">
    <source>
        <dbReference type="EMBL" id="KAF2267848.1"/>
    </source>
</evidence>
<protein>
    <submittedName>
        <fullName evidence="1">Uncharacterized protein</fullName>
    </submittedName>
</protein>
<evidence type="ECO:0000313" key="2">
    <source>
        <dbReference type="Proteomes" id="UP000800093"/>
    </source>
</evidence>
<sequence>MPSLDAVLEDTPLKSEVAIRSVELRRRPSISLLRAKLIIACQSVVRDGVKEEVMAEKERIKGTVWIVEGARFKTKAFVLDGVTWEMTRVGMEFEAKAMTGDNPGIDAGNGVWIYLNDKIDRQFKEAVPKFMKAVGRKLKDDLQSINNSKRFTKEEKERLQGLKKTLGLHPKTPDGSALYLHLCKAVMQIKTGAA</sequence>
<gene>
    <name evidence="1" type="ORF">CC78DRAFT_541468</name>
</gene>
<keyword evidence="2" id="KW-1185">Reference proteome</keyword>